<feature type="transmembrane region" description="Helical" evidence="2">
    <location>
        <begin position="98"/>
        <end position="115"/>
    </location>
</feature>
<reference evidence="3 4" key="1">
    <citation type="submission" date="2023-07" db="EMBL/GenBank/DDBJ databases">
        <title>Sorghum-associated microbial communities from plants grown in Nebraska, USA.</title>
        <authorList>
            <person name="Schachtman D."/>
        </authorList>
    </citation>
    <scope>NUCLEOTIDE SEQUENCE [LARGE SCALE GENOMIC DNA]</scope>
    <source>
        <strain evidence="3 4">DS1027</strain>
    </source>
</reference>
<evidence type="ECO:0000313" key="3">
    <source>
        <dbReference type="EMBL" id="MDR6513298.1"/>
    </source>
</evidence>
<evidence type="ECO:0008006" key="5">
    <source>
        <dbReference type="Google" id="ProtNLM"/>
    </source>
</evidence>
<gene>
    <name evidence="3" type="ORF">J2792_004191</name>
</gene>
<feature type="transmembrane region" description="Helical" evidence="2">
    <location>
        <begin position="32"/>
        <end position="52"/>
    </location>
</feature>
<evidence type="ECO:0000313" key="4">
    <source>
        <dbReference type="Proteomes" id="UP001184150"/>
    </source>
</evidence>
<sequence length="212" mass="23599">MKTPPMTRDCIMPPANNQNRSDRNSDLMNKTGYVLVGVIVTAGLLVIHPAMYRWQWHIERKRSAGELPPDGATPAYGSEIAAPAPRIDWPWPYRLRHGLARLLTVAALLFFFMPYRNQTAIARFLSTHSAGRASAGSLAGLIFFYLPFCVMAVLIGALTWRQAKRRDAGLLSERESLLLEAETTWLFSFGAAVIIVIFLCHFAGGMITAFMV</sequence>
<protein>
    <recommendedName>
        <fullName evidence="5">DUF1648 domain-containing protein</fullName>
    </recommendedName>
</protein>
<keyword evidence="2" id="KW-0812">Transmembrane</keyword>
<evidence type="ECO:0000256" key="1">
    <source>
        <dbReference type="SAM" id="MobiDB-lite"/>
    </source>
</evidence>
<organism evidence="3 4">
    <name type="scientific">Novosphingobium capsulatum</name>
    <dbReference type="NCBI Taxonomy" id="13688"/>
    <lineage>
        <taxon>Bacteria</taxon>
        <taxon>Pseudomonadati</taxon>
        <taxon>Pseudomonadota</taxon>
        <taxon>Alphaproteobacteria</taxon>
        <taxon>Sphingomonadales</taxon>
        <taxon>Sphingomonadaceae</taxon>
        <taxon>Novosphingobium</taxon>
    </lineage>
</organism>
<dbReference type="EMBL" id="JAVDRD010000018">
    <property type="protein sequence ID" value="MDR6513298.1"/>
    <property type="molecule type" value="Genomic_DNA"/>
</dbReference>
<feature type="transmembrane region" description="Helical" evidence="2">
    <location>
        <begin position="135"/>
        <end position="160"/>
    </location>
</feature>
<feature type="transmembrane region" description="Helical" evidence="2">
    <location>
        <begin position="184"/>
        <end position="211"/>
    </location>
</feature>
<proteinExistence type="predicted"/>
<comment type="caution">
    <text evidence="3">The sequence shown here is derived from an EMBL/GenBank/DDBJ whole genome shotgun (WGS) entry which is preliminary data.</text>
</comment>
<accession>A0ABU1MT15</accession>
<feature type="region of interest" description="Disordered" evidence="1">
    <location>
        <begin position="1"/>
        <end position="24"/>
    </location>
</feature>
<keyword evidence="2" id="KW-0472">Membrane</keyword>
<keyword evidence="2" id="KW-1133">Transmembrane helix</keyword>
<dbReference type="Proteomes" id="UP001184150">
    <property type="component" value="Unassembled WGS sequence"/>
</dbReference>
<keyword evidence="4" id="KW-1185">Reference proteome</keyword>
<name>A0ABU1MT15_9SPHN</name>
<evidence type="ECO:0000256" key="2">
    <source>
        <dbReference type="SAM" id="Phobius"/>
    </source>
</evidence>